<evidence type="ECO:0000313" key="5">
    <source>
        <dbReference type="EMBL" id="MQM71945.1"/>
    </source>
</evidence>
<protein>
    <recommendedName>
        <fullName evidence="3">Pyridinium-3,5-bisthiocarboxylic acid mononucleotide nickel insertion protein</fullName>
        <shortName evidence="3">P2TMN nickel insertion protein</shortName>
        <ecNumber evidence="3">4.99.1.12</ecNumber>
    </recommendedName>
    <alternativeName>
        <fullName evidence="3">Nickel-pincer cofactor biosynthesis protein LarC</fullName>
    </alternativeName>
</protein>
<evidence type="ECO:0000256" key="4">
    <source>
        <dbReference type="SAM" id="MobiDB-lite"/>
    </source>
</evidence>
<dbReference type="GO" id="GO:0016829">
    <property type="term" value="F:lyase activity"/>
    <property type="evidence" value="ECO:0007669"/>
    <property type="project" value="UniProtKB-UniRule"/>
</dbReference>
<feature type="compositionally biased region" description="Basic and acidic residues" evidence="4">
    <location>
        <begin position="88"/>
        <end position="112"/>
    </location>
</feature>
<dbReference type="PANTHER" id="PTHR36566">
    <property type="entry name" value="NICKEL INSERTION PROTEIN-RELATED"/>
    <property type="match status" value="1"/>
</dbReference>
<dbReference type="Gene3D" id="3.30.70.1380">
    <property type="entry name" value="Transcriptional regulatory protein pf0864 domain like"/>
    <property type="match status" value="1"/>
</dbReference>
<dbReference type="InterPro" id="IPR002822">
    <property type="entry name" value="Ni_insertion"/>
</dbReference>
<dbReference type="Pfam" id="PF01969">
    <property type="entry name" value="Ni_insertion"/>
    <property type="match status" value="1"/>
</dbReference>
<dbReference type="Proteomes" id="UP000473648">
    <property type="component" value="Unassembled WGS sequence"/>
</dbReference>
<dbReference type="HAMAP" id="MF_01074">
    <property type="entry name" value="LarC"/>
    <property type="match status" value="1"/>
</dbReference>
<dbReference type="EMBL" id="VOGB01000003">
    <property type="protein sequence ID" value="MQM71945.1"/>
    <property type="molecule type" value="Genomic_DNA"/>
</dbReference>
<dbReference type="NCBIfam" id="TIGR00299">
    <property type="entry name" value="nickel pincer cofactor biosynthesis protein LarC"/>
    <property type="match status" value="1"/>
</dbReference>
<reference evidence="5" key="1">
    <citation type="journal article" date="2020" name="Appl. Environ. Microbiol.">
        <title>Medium-Chain Fatty Acid Synthesis by 'Candidatus Weimeria bifida' gen. nov., sp. nov., and 'Candidatus Pseudoramibacter fermentans' sp. nov.</title>
        <authorList>
            <person name="Scarborough M.J."/>
            <person name="Myers K.S."/>
            <person name="Donohue T.J."/>
            <person name="Noguera D.R."/>
        </authorList>
    </citation>
    <scope>NUCLEOTIDE SEQUENCE</scope>
    <source>
        <strain evidence="5">EUB1.1</strain>
    </source>
</reference>
<comment type="function">
    <text evidence="3">Involved in the biosynthesis of a nickel-pincer cofactor ((SCS)Ni(II) pincer complex). Binds Ni(2+), and functions in nickel delivery to pyridinium-3,5-bisthiocarboxylic acid mononucleotide (P2TMN), to form the mature cofactor. Is thus probably required for the activation of nickel-pincer cofactor-dependent enzymes.</text>
</comment>
<feature type="region of interest" description="Disordered" evidence="4">
    <location>
        <begin position="88"/>
        <end position="117"/>
    </location>
</feature>
<sequence length="449" mass="47934">MAKQLYFECSSGISGDMTVGAMLDLGADRAVLMQALDSLPLSGYTIEIGRRAVSGIDACDFDVVLDAPLDNHDHDMAYLYGSDDDHHHHDHGHHHDHDHDHDHSHDHGDHDHHHGHVHRTLAEVKQILAGGTMTDGARALAETIFDHLAAAEAKAHGSDIDHVHFHEVGAVDSIVDITAAAVCFDNLKTQLGFTDVVIPFINEGVGHVRCAHGRMPVPVPAVVNLAEAHGLPLRLAGLQGERITPTGAAIAAAVMTTKTLPQPFTILKTGVGAGKRAYTDAANLLRLFLIEPEGGARPFDSASDAQHVVQLEANLDDCTGEILGRIVTKLISAGALDATVTPVVMKKNRPGAVLTVLCRQTDQAALEALIFAETTTIGIRSFPVARSVLPRTIETVDTPWGPAKVKVTTRSGKRRGVPEFDTVDQLAQAAGVPFPDVYAAVLSAWQAQS</sequence>
<gene>
    <name evidence="3 5" type="primary">larC</name>
    <name evidence="5" type="ORF">FRC53_00610</name>
</gene>
<evidence type="ECO:0000256" key="2">
    <source>
        <dbReference type="ARBA" id="ARBA00023239"/>
    </source>
</evidence>
<evidence type="ECO:0000313" key="6">
    <source>
        <dbReference type="Proteomes" id="UP000473648"/>
    </source>
</evidence>
<keyword evidence="6" id="KW-1185">Reference proteome</keyword>
<dbReference type="AlphaFoldDB" id="A0A6L5GNX1"/>
<name>A0A6L5GNX1_9FIRM</name>
<evidence type="ECO:0000256" key="3">
    <source>
        <dbReference type="HAMAP-Rule" id="MF_01074"/>
    </source>
</evidence>
<comment type="caution">
    <text evidence="5">The sequence shown here is derived from an EMBL/GenBank/DDBJ whole genome shotgun (WGS) entry which is preliminary data.</text>
</comment>
<dbReference type="GO" id="GO:0016151">
    <property type="term" value="F:nickel cation binding"/>
    <property type="evidence" value="ECO:0007669"/>
    <property type="project" value="UniProtKB-UniRule"/>
</dbReference>
<evidence type="ECO:0000256" key="1">
    <source>
        <dbReference type="ARBA" id="ARBA00022596"/>
    </source>
</evidence>
<keyword evidence="2 3" id="KW-0456">Lyase</keyword>
<comment type="similarity">
    <text evidence="3">Belongs to the LarC family.</text>
</comment>
<dbReference type="PANTHER" id="PTHR36566:SF1">
    <property type="entry name" value="PYRIDINIUM-3,5-BISTHIOCARBOXYLIC ACID MONONUCLEOTIDE NICKEL INSERTION PROTEIN"/>
    <property type="match status" value="1"/>
</dbReference>
<keyword evidence="1 3" id="KW-0533">Nickel</keyword>
<dbReference type="EC" id="4.99.1.12" evidence="3"/>
<comment type="catalytic activity">
    <reaction evidence="3">
        <text>Ni(II)-pyridinium-3,5-bisthiocarboxylate mononucleotide = pyridinium-3,5-bisthiocarboxylate mononucleotide + Ni(2+)</text>
        <dbReference type="Rhea" id="RHEA:54784"/>
        <dbReference type="ChEBI" id="CHEBI:49786"/>
        <dbReference type="ChEBI" id="CHEBI:137372"/>
        <dbReference type="ChEBI" id="CHEBI:137373"/>
        <dbReference type="EC" id="4.99.1.12"/>
    </reaction>
</comment>
<accession>A0A6L5GNX1</accession>
<organism evidence="5 6">
    <name type="scientific">Candidatus Pseudoramibacter fermentans</name>
    <dbReference type="NCBI Taxonomy" id="2594427"/>
    <lineage>
        <taxon>Bacteria</taxon>
        <taxon>Bacillati</taxon>
        <taxon>Bacillota</taxon>
        <taxon>Clostridia</taxon>
        <taxon>Eubacteriales</taxon>
        <taxon>Eubacteriaceae</taxon>
        <taxon>Pseudoramibacter</taxon>
    </lineage>
</organism>
<dbReference type="GO" id="GO:0051604">
    <property type="term" value="P:protein maturation"/>
    <property type="evidence" value="ECO:0007669"/>
    <property type="project" value="UniProtKB-UniRule"/>
</dbReference>
<proteinExistence type="inferred from homology"/>